<feature type="region of interest" description="Disordered" evidence="1">
    <location>
        <begin position="1"/>
        <end position="38"/>
    </location>
</feature>
<feature type="compositionally biased region" description="Polar residues" evidence="1">
    <location>
        <begin position="7"/>
        <end position="17"/>
    </location>
</feature>
<dbReference type="AlphaFoldDB" id="A0AAD2DUT6"/>
<sequence length="188" mass="20949">MGGCLSKKSTNASSPNALLNPPEEVKSDTQVEKKNAEEETVKKEIFIIKHRKSHEIERRFEDEESKAKNGLAGVHLQGRLQFWVSLDRLKMGQRTDDKNVVNGDDDGMVGERESCHRRQCSQATEAGSSSQGRGGDERRVEKGTKRSRSHSRAIEKEMTVAVVEEGSVVEGGAEATIRQWRKPQSCTI</sequence>
<evidence type="ECO:0000313" key="2">
    <source>
        <dbReference type="EMBL" id="CAI9765418.1"/>
    </source>
</evidence>
<dbReference type="Proteomes" id="UP000834106">
    <property type="component" value="Chromosome 7"/>
</dbReference>
<gene>
    <name evidence="2" type="ORF">FPE_LOCUS12848</name>
</gene>
<name>A0AAD2DUT6_9LAMI</name>
<evidence type="ECO:0000313" key="3">
    <source>
        <dbReference type="Proteomes" id="UP000834106"/>
    </source>
</evidence>
<proteinExistence type="predicted"/>
<feature type="region of interest" description="Disordered" evidence="1">
    <location>
        <begin position="96"/>
        <end position="158"/>
    </location>
</feature>
<dbReference type="EMBL" id="OU503042">
    <property type="protein sequence ID" value="CAI9765418.1"/>
    <property type="molecule type" value="Genomic_DNA"/>
</dbReference>
<accession>A0AAD2DUT6</accession>
<feature type="compositionally biased region" description="Basic and acidic residues" evidence="1">
    <location>
        <begin position="134"/>
        <end position="144"/>
    </location>
</feature>
<keyword evidence="3" id="KW-1185">Reference proteome</keyword>
<feature type="compositionally biased region" description="Basic and acidic residues" evidence="1">
    <location>
        <begin position="23"/>
        <end position="38"/>
    </location>
</feature>
<evidence type="ECO:0000256" key="1">
    <source>
        <dbReference type="SAM" id="MobiDB-lite"/>
    </source>
</evidence>
<organism evidence="2 3">
    <name type="scientific">Fraxinus pennsylvanica</name>
    <dbReference type="NCBI Taxonomy" id="56036"/>
    <lineage>
        <taxon>Eukaryota</taxon>
        <taxon>Viridiplantae</taxon>
        <taxon>Streptophyta</taxon>
        <taxon>Embryophyta</taxon>
        <taxon>Tracheophyta</taxon>
        <taxon>Spermatophyta</taxon>
        <taxon>Magnoliopsida</taxon>
        <taxon>eudicotyledons</taxon>
        <taxon>Gunneridae</taxon>
        <taxon>Pentapetalae</taxon>
        <taxon>asterids</taxon>
        <taxon>lamiids</taxon>
        <taxon>Lamiales</taxon>
        <taxon>Oleaceae</taxon>
        <taxon>Oleeae</taxon>
        <taxon>Fraxinus</taxon>
    </lineage>
</organism>
<feature type="compositionally biased region" description="Polar residues" evidence="1">
    <location>
        <begin position="120"/>
        <end position="131"/>
    </location>
</feature>
<reference evidence="2" key="1">
    <citation type="submission" date="2023-05" db="EMBL/GenBank/DDBJ databases">
        <authorList>
            <person name="Huff M."/>
        </authorList>
    </citation>
    <scope>NUCLEOTIDE SEQUENCE</scope>
</reference>
<protein>
    <submittedName>
        <fullName evidence="2">Uncharacterized protein</fullName>
    </submittedName>
</protein>